<dbReference type="RefSeq" id="WP_263530636.1">
    <property type="nucleotide sequence ID" value="NZ_JAOVZB010000004.1"/>
</dbReference>
<protein>
    <submittedName>
        <fullName evidence="2">DUF4810 domain-containing protein</fullName>
    </submittedName>
</protein>
<dbReference type="InterPro" id="IPR014508">
    <property type="entry name" value="UCP020555_TPR-like"/>
</dbReference>
<accession>A0ABT2YTN5</accession>
<gene>
    <name evidence="2" type="ORF">OFY17_10235</name>
</gene>
<evidence type="ECO:0000313" key="3">
    <source>
        <dbReference type="Proteomes" id="UP001209713"/>
    </source>
</evidence>
<evidence type="ECO:0000313" key="2">
    <source>
        <dbReference type="EMBL" id="MCV2403257.1"/>
    </source>
</evidence>
<keyword evidence="3" id="KW-1185">Reference proteome</keyword>
<dbReference type="PROSITE" id="PS51257">
    <property type="entry name" value="PROKAR_LIPOPROTEIN"/>
    <property type="match status" value="1"/>
</dbReference>
<sequence>MKANKGFKATLIILSMLVLGGCASKQTTFYWGEYESLIYDMYIEPGSADSTTQISTLLADIQKAEAKNIPIAPGIHAHLGYMYALEGNIDQSIAEFATEKSLYPESATLIDGMLKRLEGTN</sequence>
<feature type="chain" id="PRO_5045485046" evidence="1">
    <location>
        <begin position="21"/>
        <end position="121"/>
    </location>
</feature>
<dbReference type="Proteomes" id="UP001209713">
    <property type="component" value="Unassembled WGS sequence"/>
</dbReference>
<feature type="signal peptide" evidence="1">
    <location>
        <begin position="1"/>
        <end position="20"/>
    </location>
</feature>
<dbReference type="EMBL" id="JAOVZB010000004">
    <property type="protein sequence ID" value="MCV2403257.1"/>
    <property type="molecule type" value="Genomic_DNA"/>
</dbReference>
<comment type="caution">
    <text evidence="2">The sequence shown here is derived from an EMBL/GenBank/DDBJ whole genome shotgun (WGS) entry which is preliminary data.</text>
</comment>
<keyword evidence="1" id="KW-0732">Signal</keyword>
<organism evidence="2 3">
    <name type="scientific">Marinomonas sargassi</name>
    <dbReference type="NCBI Taxonomy" id="2984494"/>
    <lineage>
        <taxon>Bacteria</taxon>
        <taxon>Pseudomonadati</taxon>
        <taxon>Pseudomonadota</taxon>
        <taxon>Gammaproteobacteria</taxon>
        <taxon>Oceanospirillales</taxon>
        <taxon>Oceanospirillaceae</taxon>
        <taxon>Marinomonas</taxon>
    </lineage>
</organism>
<dbReference type="Pfam" id="PF16068">
    <property type="entry name" value="DUF4810"/>
    <property type="match status" value="1"/>
</dbReference>
<name>A0ABT2YTN5_9GAMM</name>
<proteinExistence type="predicted"/>
<evidence type="ECO:0000256" key="1">
    <source>
        <dbReference type="SAM" id="SignalP"/>
    </source>
</evidence>
<reference evidence="2 3" key="1">
    <citation type="submission" date="2022-10" db="EMBL/GenBank/DDBJ databases">
        <title>Marinomonas transparenta sp. nov. and Marinomonas sargassi sp. nov., isolated from marine alga (Sargassum natans (L.) Gaillon).</title>
        <authorList>
            <person name="Wang Y."/>
        </authorList>
    </citation>
    <scope>NUCLEOTIDE SEQUENCE [LARGE SCALE GENOMIC DNA]</scope>
    <source>
        <strain evidence="2 3">C2222</strain>
    </source>
</reference>
<dbReference type="PIRSF" id="PIRSF020555">
    <property type="entry name" value="UCP020555"/>
    <property type="match status" value="1"/>
</dbReference>